<organism evidence="3 4">
    <name type="scientific">Metallumcola ferriviriculae</name>
    <dbReference type="NCBI Taxonomy" id="3039180"/>
    <lineage>
        <taxon>Bacteria</taxon>
        <taxon>Bacillati</taxon>
        <taxon>Bacillota</taxon>
        <taxon>Clostridia</taxon>
        <taxon>Neomoorellales</taxon>
        <taxon>Desulfitibacteraceae</taxon>
        <taxon>Metallumcola</taxon>
    </lineage>
</organism>
<dbReference type="Pfam" id="PF00239">
    <property type="entry name" value="Resolvase"/>
    <property type="match status" value="1"/>
</dbReference>
<dbReference type="InterPro" id="IPR006119">
    <property type="entry name" value="Resolv_N"/>
</dbReference>
<dbReference type="Gene3D" id="3.90.1750.20">
    <property type="entry name" value="Putative Large Serine Recombinase, Chain B, Domain 2"/>
    <property type="match status" value="1"/>
</dbReference>
<protein>
    <submittedName>
        <fullName evidence="3">Recombinase family protein</fullName>
    </submittedName>
</protein>
<dbReference type="InterPro" id="IPR038109">
    <property type="entry name" value="DNA_bind_recomb_sf"/>
</dbReference>
<dbReference type="KEGG" id="dbc:MFMK1_000818"/>
<dbReference type="InterPro" id="IPR036162">
    <property type="entry name" value="Resolvase-like_N_sf"/>
</dbReference>
<sequence length="400" mass="45661">MVKRKITEIKGSLNPFTVPPKIRVCAYVRVSTEHSGQMNSLQNQTEYYERKLKSNPAYEFCGIFSDTGISGLKIDRPGLKAMLEKARAGEIDIIITKSVSRFARNTLMLLKYVRELKDAGVGVIFEEQNINTINAEGELMLTVLAAIAEEERKSVCANVQWAMQNKFKRGEAMVDVNRLMGYDRDENGSLVINKKQAEIVKRIYNLYLNVISGYKIAQILNDEGVPTYTKNPWRSHRILSIISNEKYTGDCLMQKAFVNEEGKQVLNKGQKPKYYVENAHPAIIPRTKWKAAQTIREGRKKKEYPFTGLLKCPYCGASLIRVIHQGGYVSWICATYQQKGKAVCIGMRIADGILEALSKDYAITEPMVLEEVNHDLRRKKRSEKDFRLIPVTQYNGWREE</sequence>
<dbReference type="SUPFAM" id="SSF53041">
    <property type="entry name" value="Resolvase-like"/>
    <property type="match status" value="1"/>
</dbReference>
<dbReference type="PROSITE" id="PS51737">
    <property type="entry name" value="RECOMBINASE_DNA_BIND"/>
    <property type="match status" value="1"/>
</dbReference>
<dbReference type="InterPro" id="IPR011109">
    <property type="entry name" value="DNA_bind_recombinase_dom"/>
</dbReference>
<feature type="domain" description="Resolvase/invertase-type recombinase catalytic" evidence="1">
    <location>
        <begin position="23"/>
        <end position="170"/>
    </location>
</feature>
<dbReference type="Gene3D" id="3.40.50.1390">
    <property type="entry name" value="Resolvase, N-terminal catalytic domain"/>
    <property type="match status" value="1"/>
</dbReference>
<dbReference type="AlphaFoldDB" id="A0AAU0UKH6"/>
<evidence type="ECO:0000313" key="4">
    <source>
        <dbReference type="Proteomes" id="UP001329915"/>
    </source>
</evidence>
<dbReference type="PROSITE" id="PS51736">
    <property type="entry name" value="RECOMBINASES_3"/>
    <property type="match status" value="1"/>
</dbReference>
<dbReference type="CDD" id="cd00338">
    <property type="entry name" value="Ser_Recombinase"/>
    <property type="match status" value="1"/>
</dbReference>
<evidence type="ECO:0000259" key="2">
    <source>
        <dbReference type="PROSITE" id="PS51737"/>
    </source>
</evidence>
<reference evidence="3 4" key="1">
    <citation type="submission" date="2023-04" db="EMBL/GenBank/DDBJ databases">
        <authorList>
            <person name="Hsu D."/>
        </authorList>
    </citation>
    <scope>NUCLEOTIDE SEQUENCE [LARGE SCALE GENOMIC DNA]</scope>
    <source>
        <strain evidence="3 4">MK1</strain>
    </source>
</reference>
<dbReference type="InterPro" id="IPR050639">
    <property type="entry name" value="SSR_resolvase"/>
</dbReference>
<name>A0AAU0UKH6_9FIRM</name>
<gene>
    <name evidence="3" type="ORF">MFMK1_000818</name>
</gene>
<keyword evidence="4" id="KW-1185">Reference proteome</keyword>
<feature type="domain" description="Recombinase" evidence="2">
    <location>
        <begin position="179"/>
        <end position="302"/>
    </location>
</feature>
<dbReference type="EMBL" id="CP121694">
    <property type="protein sequence ID" value="WRO21027.1"/>
    <property type="molecule type" value="Genomic_DNA"/>
</dbReference>
<dbReference type="GO" id="GO:0003677">
    <property type="term" value="F:DNA binding"/>
    <property type="evidence" value="ECO:0007669"/>
    <property type="project" value="InterPro"/>
</dbReference>
<dbReference type="PANTHER" id="PTHR30461:SF23">
    <property type="entry name" value="DNA RECOMBINASE-RELATED"/>
    <property type="match status" value="1"/>
</dbReference>
<accession>A0AAU0UKH6</accession>
<dbReference type="Pfam" id="PF13408">
    <property type="entry name" value="Zn_ribbon_recom"/>
    <property type="match status" value="1"/>
</dbReference>
<dbReference type="PANTHER" id="PTHR30461">
    <property type="entry name" value="DNA-INVERTASE FROM LAMBDOID PROPHAGE"/>
    <property type="match status" value="1"/>
</dbReference>
<dbReference type="GO" id="GO:0000150">
    <property type="term" value="F:DNA strand exchange activity"/>
    <property type="evidence" value="ECO:0007669"/>
    <property type="project" value="InterPro"/>
</dbReference>
<dbReference type="SMART" id="SM00857">
    <property type="entry name" value="Resolvase"/>
    <property type="match status" value="1"/>
</dbReference>
<dbReference type="InterPro" id="IPR025827">
    <property type="entry name" value="Zn_ribbon_recom_dom"/>
</dbReference>
<dbReference type="RefSeq" id="WP_366923896.1">
    <property type="nucleotide sequence ID" value="NZ_CP121694.1"/>
</dbReference>
<evidence type="ECO:0000259" key="1">
    <source>
        <dbReference type="PROSITE" id="PS51736"/>
    </source>
</evidence>
<evidence type="ECO:0000313" key="3">
    <source>
        <dbReference type="EMBL" id="WRO21027.1"/>
    </source>
</evidence>
<proteinExistence type="predicted"/>
<dbReference type="Proteomes" id="UP001329915">
    <property type="component" value="Chromosome"/>
</dbReference>
<dbReference type="Pfam" id="PF07508">
    <property type="entry name" value="Recombinase"/>
    <property type="match status" value="1"/>
</dbReference>